<feature type="signal peptide" evidence="1">
    <location>
        <begin position="1"/>
        <end position="22"/>
    </location>
</feature>
<dbReference type="OrthoDB" id="6061545at2759"/>
<keyword evidence="1" id="KW-0732">Signal</keyword>
<protein>
    <recommendedName>
        <fullName evidence="4">Fibrinogen C-terminal domain-containing protein</fullName>
    </recommendedName>
</protein>
<dbReference type="Proteomes" id="UP000005408">
    <property type="component" value="Unassembled WGS sequence"/>
</dbReference>
<evidence type="ECO:0000313" key="3">
    <source>
        <dbReference type="Proteomes" id="UP000005408"/>
    </source>
</evidence>
<evidence type="ECO:0000313" key="2">
    <source>
        <dbReference type="EnsemblMetazoa" id="G25595.4:cds"/>
    </source>
</evidence>
<evidence type="ECO:0008006" key="4">
    <source>
        <dbReference type="Google" id="ProtNLM"/>
    </source>
</evidence>
<keyword evidence="3" id="KW-1185">Reference proteome</keyword>
<reference evidence="2" key="1">
    <citation type="submission" date="2022-08" db="UniProtKB">
        <authorList>
            <consortium name="EnsemblMetazoa"/>
        </authorList>
    </citation>
    <scope>IDENTIFICATION</scope>
    <source>
        <strain evidence="2">05x7-T-G4-1.051#20</strain>
    </source>
</reference>
<dbReference type="OMA" id="PNARIEC"/>
<dbReference type="AlphaFoldDB" id="A0A8W8KYG4"/>
<evidence type="ECO:0000256" key="1">
    <source>
        <dbReference type="SAM" id="SignalP"/>
    </source>
</evidence>
<feature type="chain" id="PRO_5042431443" description="Fibrinogen C-terminal domain-containing protein" evidence="1">
    <location>
        <begin position="23"/>
        <end position="233"/>
    </location>
</feature>
<proteinExistence type="predicted"/>
<dbReference type="EnsemblMetazoa" id="G25595.4">
    <property type="protein sequence ID" value="G25595.4:cds"/>
    <property type="gene ID" value="G25595"/>
</dbReference>
<organism evidence="2 3">
    <name type="scientific">Magallana gigas</name>
    <name type="common">Pacific oyster</name>
    <name type="synonym">Crassostrea gigas</name>
    <dbReference type="NCBI Taxonomy" id="29159"/>
    <lineage>
        <taxon>Eukaryota</taxon>
        <taxon>Metazoa</taxon>
        <taxon>Spiralia</taxon>
        <taxon>Lophotrochozoa</taxon>
        <taxon>Mollusca</taxon>
        <taxon>Bivalvia</taxon>
        <taxon>Autobranchia</taxon>
        <taxon>Pteriomorphia</taxon>
        <taxon>Ostreida</taxon>
        <taxon>Ostreoidea</taxon>
        <taxon>Ostreidae</taxon>
        <taxon>Magallana</taxon>
    </lineage>
</organism>
<accession>A0A8W8KYG4</accession>
<sequence>MNFVFHVTVSLIVMFGIGFSAGSNYCKDNWVLIFHARSGNGKNVLQAWKTRHNNCDIVSQICPCSISDGCLPPNARIECLKSATETLRSPFIDYWDCLKIKKVKFELKVRGKTVAFIEFDGKNSNYLNWFHNSRILKSSWNDMHKSQTYNFFSIDKESRYYRHFFINKNYGGCPRDLGWLAVKDSANFRGACGWDKHNSYPQFLYGRNGKVTRWNDMKFGKAEDLNIYIQMGY</sequence>
<dbReference type="EnsemblMetazoa" id="G25595.6">
    <property type="protein sequence ID" value="G25595.6:cds"/>
    <property type="gene ID" value="G25595"/>
</dbReference>
<name>A0A8W8KYG4_MAGGI</name>